<protein>
    <submittedName>
        <fullName evidence="3">Uncharacterized protein</fullName>
    </submittedName>
</protein>
<proteinExistence type="predicted"/>
<dbReference type="AlphaFoldDB" id="A0A809ZLZ8"/>
<reference evidence="2" key="1">
    <citation type="submission" date="2020-05" db="EMBL/GenBank/DDBJ databases">
        <title>Complete genome sequence of Bradyrhizobium diazoefficiens XF1 isolated from soybean nodule.</title>
        <authorList>
            <person name="Noda R."/>
            <person name="Kakizaki K."/>
            <person name="Minamisawa K."/>
        </authorList>
    </citation>
    <scope>NUCLEOTIDE SEQUENCE</scope>
    <source>
        <strain evidence="2">XF1</strain>
    </source>
</reference>
<dbReference type="EMBL" id="AP023094">
    <property type="protein sequence ID" value="BCE50381.1"/>
    <property type="molecule type" value="Genomic_DNA"/>
</dbReference>
<evidence type="ECO:0000313" key="2">
    <source>
        <dbReference type="EMBL" id="BCE24125.1"/>
    </source>
</evidence>
<reference evidence="3" key="3">
    <citation type="submission" date="2020-05" db="EMBL/GenBank/DDBJ databases">
        <title>Complete genome sequence of Bradyrhizobium diazoefficiens XF4 isolated from soybean nodule.</title>
        <authorList>
            <person name="Noda R."/>
            <person name="Kakizaki K."/>
            <person name="Minamisawa K."/>
        </authorList>
    </citation>
    <scope>NUCLEOTIDE SEQUENCE</scope>
    <source>
        <strain evidence="3">XF4</strain>
    </source>
</reference>
<sequence length="106" mass="11321">MHVDPLQIDVEDREISASFVMQALRMNSCTPGSANTHGMSYLSREKEVMELDFNSPLRGLAAQATRFPGGAKADIVGCPSWIESSGGRQVGSAPGLPLTTDVTRAQ</sequence>
<accession>A0A809ZLZ8</accession>
<gene>
    <name evidence="4" type="ORF">XF10B_66850</name>
    <name evidence="2" type="ORF">XF1B_68060</name>
    <name evidence="3" type="ORF">XF4B_67300</name>
</gene>
<organism evidence="3">
    <name type="scientific">Bradyrhizobium diazoefficiens</name>
    <dbReference type="NCBI Taxonomy" id="1355477"/>
    <lineage>
        <taxon>Bacteria</taxon>
        <taxon>Pseudomonadati</taxon>
        <taxon>Pseudomonadota</taxon>
        <taxon>Alphaproteobacteria</taxon>
        <taxon>Hyphomicrobiales</taxon>
        <taxon>Nitrobacteraceae</taxon>
        <taxon>Bradyrhizobium</taxon>
    </lineage>
</organism>
<reference evidence="4" key="2">
    <citation type="submission" date="2020-05" db="EMBL/GenBank/DDBJ databases">
        <title>Complete genome sequence of Bradyrhizobium diazoefficiens XF10 isolated from soybean nodule.</title>
        <authorList>
            <person name="Noda R."/>
            <person name="Kakizaki K."/>
            <person name="Minamisawa K."/>
        </authorList>
    </citation>
    <scope>NUCLEOTIDE SEQUENCE</scope>
    <source>
        <strain evidence="4">XF10</strain>
    </source>
</reference>
<evidence type="ECO:0000256" key="1">
    <source>
        <dbReference type="SAM" id="MobiDB-lite"/>
    </source>
</evidence>
<dbReference type="EMBL" id="AP023091">
    <property type="protein sequence ID" value="BCE24125.1"/>
    <property type="molecule type" value="Genomic_DNA"/>
</dbReference>
<feature type="region of interest" description="Disordered" evidence="1">
    <location>
        <begin position="85"/>
        <end position="106"/>
    </location>
</feature>
<name>A0A809ZLZ8_9BRAD</name>
<dbReference type="RefSeq" id="WP_162185842.1">
    <property type="nucleotide sequence ID" value="NZ_AXAX01000002.1"/>
</dbReference>
<evidence type="ECO:0000313" key="4">
    <source>
        <dbReference type="EMBL" id="BCE93887.1"/>
    </source>
</evidence>
<dbReference type="EMBL" id="AP023099">
    <property type="protein sequence ID" value="BCE93887.1"/>
    <property type="molecule type" value="Genomic_DNA"/>
</dbReference>
<evidence type="ECO:0000313" key="3">
    <source>
        <dbReference type="EMBL" id="BCE50381.1"/>
    </source>
</evidence>